<evidence type="ECO:0000313" key="1">
    <source>
        <dbReference type="EMBL" id="MBA2936387.1"/>
    </source>
</evidence>
<comment type="caution">
    <text evidence="1">The sequence shown here is derived from an EMBL/GenBank/DDBJ whole genome shotgun (WGS) entry which is preliminary data.</text>
</comment>
<accession>A0A838LBI0</accession>
<dbReference type="EMBL" id="JACEIB010000027">
    <property type="protein sequence ID" value="MBA2936387.1"/>
    <property type="molecule type" value="Genomic_DNA"/>
</dbReference>
<organism evidence="1 2">
    <name type="scientific">Sphingomonas chungangi</name>
    <dbReference type="NCBI Taxonomy" id="2683589"/>
    <lineage>
        <taxon>Bacteria</taxon>
        <taxon>Pseudomonadati</taxon>
        <taxon>Pseudomonadota</taxon>
        <taxon>Alphaproteobacteria</taxon>
        <taxon>Sphingomonadales</taxon>
        <taxon>Sphingomonadaceae</taxon>
        <taxon>Sphingomonas</taxon>
    </lineage>
</organism>
<dbReference type="Proteomes" id="UP000570166">
    <property type="component" value="Unassembled WGS sequence"/>
</dbReference>
<sequence>MLPIKTRSVFKSRWVALLWAGGILWTAADFAGGEPHRATGAAASAQDNADAAADAADVQAAVNALDGIK</sequence>
<protein>
    <submittedName>
        <fullName evidence="1">Uncharacterized protein</fullName>
    </submittedName>
</protein>
<gene>
    <name evidence="1" type="ORF">HZF05_20080</name>
</gene>
<evidence type="ECO:0000313" key="2">
    <source>
        <dbReference type="Proteomes" id="UP000570166"/>
    </source>
</evidence>
<dbReference type="RefSeq" id="WP_160364240.1">
    <property type="nucleotide sequence ID" value="NZ_JACEIB010000027.1"/>
</dbReference>
<name>A0A838LBI0_9SPHN</name>
<reference evidence="1 2" key="1">
    <citation type="submission" date="2020-07" db="EMBL/GenBank/DDBJ databases">
        <authorList>
            <person name="Sun Q."/>
        </authorList>
    </citation>
    <scope>NUCLEOTIDE SEQUENCE [LARGE SCALE GENOMIC DNA]</scope>
    <source>
        <strain evidence="1 2">CGMCC 1.13654</strain>
    </source>
</reference>
<proteinExistence type="predicted"/>
<dbReference type="AlphaFoldDB" id="A0A838LBI0"/>
<keyword evidence="2" id="KW-1185">Reference proteome</keyword>